<evidence type="ECO:0000256" key="4">
    <source>
        <dbReference type="ARBA" id="ARBA00022989"/>
    </source>
</evidence>
<dbReference type="Proteomes" id="UP000007305">
    <property type="component" value="Chromosome 4"/>
</dbReference>
<evidence type="ECO:0000256" key="2">
    <source>
        <dbReference type="ARBA" id="ARBA00022737"/>
    </source>
</evidence>
<dbReference type="Pfam" id="PF21144">
    <property type="entry name" value="Aquarius_N_3rd"/>
    <property type="match status" value="1"/>
</dbReference>
<dbReference type="Gene3D" id="1.25.10.10">
    <property type="entry name" value="Leucine-rich Repeat Variant"/>
    <property type="match status" value="1"/>
</dbReference>
<dbReference type="Pfam" id="PF25782">
    <property type="entry name" value="TPR_CAND1"/>
    <property type="match status" value="1"/>
</dbReference>
<evidence type="ECO:0000259" key="7">
    <source>
        <dbReference type="PROSITE" id="PS50929"/>
    </source>
</evidence>
<proteinExistence type="predicted"/>
<keyword evidence="4 6" id="KW-1133">Transmembrane helix</keyword>
<dbReference type="Gene3D" id="1.20.1560.10">
    <property type="entry name" value="ABC transporter type 1, transmembrane domain"/>
    <property type="match status" value="1"/>
</dbReference>
<protein>
    <recommendedName>
        <fullName evidence="7">ABC transmembrane type-1 domain-containing protein</fullName>
    </recommendedName>
</protein>
<evidence type="ECO:0000313" key="8">
    <source>
        <dbReference type="EnsemblPlants" id="Zm00001eb178910_P001"/>
    </source>
</evidence>
<evidence type="ECO:0000256" key="5">
    <source>
        <dbReference type="ARBA" id="ARBA00023136"/>
    </source>
</evidence>
<dbReference type="PANTHER" id="PTHR12696">
    <property type="entry name" value="TIP120"/>
    <property type="match status" value="1"/>
</dbReference>
<dbReference type="GO" id="GO:0140359">
    <property type="term" value="F:ABC-type transporter activity"/>
    <property type="evidence" value="ECO:0007669"/>
    <property type="project" value="InterPro"/>
</dbReference>
<evidence type="ECO:0000256" key="1">
    <source>
        <dbReference type="ARBA" id="ARBA00022692"/>
    </source>
</evidence>
<dbReference type="InterPro" id="IPR036640">
    <property type="entry name" value="ABC1_TM_sf"/>
</dbReference>
<keyword evidence="1 6" id="KW-0812">Transmembrane</keyword>
<reference evidence="8" key="2">
    <citation type="submission" date="2019-07" db="EMBL/GenBank/DDBJ databases">
        <authorList>
            <person name="Seetharam A."/>
            <person name="Woodhouse M."/>
            <person name="Cannon E."/>
        </authorList>
    </citation>
    <scope>NUCLEOTIDE SEQUENCE [LARGE SCALE GENOMIC DNA]</scope>
    <source>
        <strain evidence="8">cv. B73</strain>
    </source>
</reference>
<dbReference type="SUPFAM" id="SSF56801">
    <property type="entry name" value="Acetyl-CoA synthetase-like"/>
    <property type="match status" value="1"/>
</dbReference>
<reference evidence="8" key="3">
    <citation type="submission" date="2021-05" db="UniProtKB">
        <authorList>
            <consortium name="EnsemblPlants"/>
        </authorList>
    </citation>
    <scope>IDENTIFICATION</scope>
    <source>
        <strain evidence="8">cv. B73</strain>
    </source>
</reference>
<dbReference type="FunFam" id="1.20.1560.10:FF:000456">
    <property type="entry name" value="Cullin-associated NEDD8-dissociated protein 1"/>
    <property type="match status" value="1"/>
</dbReference>
<dbReference type="FunFam" id="3.40.50.300:FF:003496">
    <property type="entry name" value="Cullin-associated NEDD8-dissociated protein 1"/>
    <property type="match status" value="1"/>
</dbReference>
<dbReference type="InterPro" id="IPR027417">
    <property type="entry name" value="P-loop_NTPase"/>
</dbReference>
<keyword evidence="3" id="KW-0833">Ubl conjugation pathway</keyword>
<dbReference type="Gene3D" id="3.40.50.300">
    <property type="entry name" value="P-loop containing nucleotide triphosphate hydrolases"/>
    <property type="match status" value="1"/>
</dbReference>
<dbReference type="InterPro" id="IPR039852">
    <property type="entry name" value="CAND1/CAND2"/>
</dbReference>
<keyword evidence="5 6" id="KW-0472">Membrane</keyword>
<reference evidence="9" key="1">
    <citation type="journal article" date="2009" name="Science">
        <title>The B73 maize genome: complexity, diversity, and dynamics.</title>
        <authorList>
            <person name="Schnable P.S."/>
            <person name="Ware D."/>
            <person name="Fulton R.S."/>
            <person name="Stein J.C."/>
            <person name="Wei F."/>
            <person name="Pasternak S."/>
            <person name="Liang C."/>
            <person name="Zhang J."/>
            <person name="Fulton L."/>
            <person name="Graves T.A."/>
            <person name="Minx P."/>
            <person name="Reily A.D."/>
            <person name="Courtney L."/>
            <person name="Kruchowski S.S."/>
            <person name="Tomlinson C."/>
            <person name="Strong C."/>
            <person name="Delehaunty K."/>
            <person name="Fronick C."/>
            <person name="Courtney B."/>
            <person name="Rock S.M."/>
            <person name="Belter E."/>
            <person name="Du F."/>
            <person name="Kim K."/>
            <person name="Abbott R.M."/>
            <person name="Cotton M."/>
            <person name="Levy A."/>
            <person name="Marchetto P."/>
            <person name="Ochoa K."/>
            <person name="Jackson S.M."/>
            <person name="Gillam B."/>
            <person name="Chen W."/>
            <person name="Yan L."/>
            <person name="Higginbotham J."/>
            <person name="Cardenas M."/>
            <person name="Waligorski J."/>
            <person name="Applebaum E."/>
            <person name="Phelps L."/>
            <person name="Falcone J."/>
            <person name="Kanchi K."/>
            <person name="Thane T."/>
            <person name="Scimone A."/>
            <person name="Thane N."/>
            <person name="Henke J."/>
            <person name="Wang T."/>
            <person name="Ruppert J."/>
            <person name="Shah N."/>
            <person name="Rotter K."/>
            <person name="Hodges J."/>
            <person name="Ingenthron E."/>
            <person name="Cordes M."/>
            <person name="Kohlberg S."/>
            <person name="Sgro J."/>
            <person name="Delgado B."/>
            <person name="Mead K."/>
            <person name="Chinwalla A."/>
            <person name="Leonard S."/>
            <person name="Crouse K."/>
            <person name="Collura K."/>
            <person name="Kudrna D."/>
            <person name="Currie J."/>
            <person name="He R."/>
            <person name="Angelova A."/>
            <person name="Rajasekar S."/>
            <person name="Mueller T."/>
            <person name="Lomeli R."/>
            <person name="Scara G."/>
            <person name="Ko A."/>
            <person name="Delaney K."/>
            <person name="Wissotski M."/>
            <person name="Lopez G."/>
            <person name="Campos D."/>
            <person name="Braidotti M."/>
            <person name="Ashley E."/>
            <person name="Golser W."/>
            <person name="Kim H."/>
            <person name="Lee S."/>
            <person name="Lin J."/>
            <person name="Dujmic Z."/>
            <person name="Kim W."/>
            <person name="Talag J."/>
            <person name="Zuccolo A."/>
            <person name="Fan C."/>
            <person name="Sebastian A."/>
            <person name="Kramer M."/>
            <person name="Spiegel L."/>
            <person name="Nascimento L."/>
            <person name="Zutavern T."/>
            <person name="Miller B."/>
            <person name="Ambroise C."/>
            <person name="Muller S."/>
            <person name="Spooner W."/>
            <person name="Narechania A."/>
            <person name="Ren L."/>
            <person name="Wei S."/>
            <person name="Kumari S."/>
            <person name="Faga B."/>
            <person name="Levy M.J."/>
            <person name="McMahan L."/>
            <person name="Van Buren P."/>
            <person name="Vaughn M.W."/>
            <person name="Ying K."/>
            <person name="Yeh C.-T."/>
            <person name="Emrich S.J."/>
            <person name="Jia Y."/>
            <person name="Kalyanaraman A."/>
            <person name="Hsia A.-P."/>
            <person name="Barbazuk W.B."/>
            <person name="Baucom R.S."/>
            <person name="Brutnell T.P."/>
            <person name="Carpita N.C."/>
            <person name="Chaparro C."/>
            <person name="Chia J.-M."/>
            <person name="Deragon J.-M."/>
            <person name="Estill J.C."/>
            <person name="Fu Y."/>
            <person name="Jeddeloh J.A."/>
            <person name="Han Y."/>
            <person name="Lee H."/>
            <person name="Li P."/>
            <person name="Lisch D.R."/>
            <person name="Liu S."/>
            <person name="Liu Z."/>
            <person name="Nagel D.H."/>
            <person name="McCann M.C."/>
            <person name="SanMiguel P."/>
            <person name="Myers A.M."/>
            <person name="Nettleton D."/>
            <person name="Nguyen J."/>
            <person name="Penning B.W."/>
            <person name="Ponnala L."/>
            <person name="Schneider K.L."/>
            <person name="Schwartz D.C."/>
            <person name="Sharma A."/>
            <person name="Soderlund C."/>
            <person name="Springer N.M."/>
            <person name="Sun Q."/>
            <person name="Wang H."/>
            <person name="Waterman M."/>
            <person name="Westerman R."/>
            <person name="Wolfgruber T.K."/>
            <person name="Yang L."/>
            <person name="Yu Y."/>
            <person name="Zhang L."/>
            <person name="Zhou S."/>
            <person name="Zhu Q."/>
            <person name="Bennetzen J.L."/>
            <person name="Dawe R.K."/>
            <person name="Jiang J."/>
            <person name="Jiang N."/>
            <person name="Presting G.G."/>
            <person name="Wessler S.R."/>
            <person name="Aluru S."/>
            <person name="Martienssen R.A."/>
            <person name="Clifton S.W."/>
            <person name="McCombie W.R."/>
            <person name="Wing R.A."/>
            <person name="Wilson R.K."/>
        </authorList>
    </citation>
    <scope>NUCLEOTIDE SEQUENCE [LARGE SCALE GENOMIC DNA]</scope>
    <source>
        <strain evidence="9">cv. B73</strain>
    </source>
</reference>
<dbReference type="SUPFAM" id="SSF90123">
    <property type="entry name" value="ABC transporter transmembrane region"/>
    <property type="match status" value="1"/>
</dbReference>
<dbReference type="GO" id="GO:0010265">
    <property type="term" value="P:SCF complex assembly"/>
    <property type="evidence" value="ECO:0000318"/>
    <property type="project" value="GO_Central"/>
</dbReference>
<dbReference type="PROSITE" id="PS50929">
    <property type="entry name" value="ABC_TM1F"/>
    <property type="match status" value="1"/>
</dbReference>
<dbReference type="InterPro" id="IPR003439">
    <property type="entry name" value="ABC_transporter-like_ATP-bd"/>
</dbReference>
<dbReference type="SUPFAM" id="SSF48371">
    <property type="entry name" value="ARM repeat"/>
    <property type="match status" value="1"/>
</dbReference>
<feature type="transmembrane region" description="Helical" evidence="6">
    <location>
        <begin position="349"/>
        <end position="371"/>
    </location>
</feature>
<dbReference type="GO" id="GO:0016887">
    <property type="term" value="F:ATP hydrolysis activity"/>
    <property type="evidence" value="ECO:0007669"/>
    <property type="project" value="InterPro"/>
</dbReference>
<dbReference type="InterPro" id="IPR016024">
    <property type="entry name" value="ARM-type_fold"/>
</dbReference>
<dbReference type="InterPro" id="IPR011527">
    <property type="entry name" value="ABC1_TM_dom"/>
</dbReference>
<dbReference type="AlphaFoldDB" id="A0A804NQS1"/>
<keyword evidence="9" id="KW-1185">Reference proteome</keyword>
<sequence length="553" mass="60729">MDIFKTFIELLRQTGNVTKGQGDIDESSPRWLLKQEVPKVVKSINRQLREKSIKTKVGAFSVLKELVVVLPDCLADHFGSLVPGIEKALNDKSSTSNLKIEALVLTRLVMASHSPSVFHPYIKALSAPILSVIRDRYYKVTTEALRVCGELVRVLRPNLEKTVVDFEPYIGPIYNAILGRLANQDQDQWMNMPNLLEVIDFKDTFLDANHVQQSFPDYQSRNNMADGEPQKEKLIVETYIPADPGPYPQDKPKQNSVRFTPTQEMYEDASQVAVDAVGSIRTVASFCAEKIVVAAYRDKCEALRKQGIRNGVIGGLGYGFSFLMLFFTYGLCFYVGAQFVRQGKTTFPDVFKVFFALVLAAIGVSQASALASDATKARDSAISIFSVLDRESKIDSSSGDGMTLEDVSGKIDFRNVSFKYPLCLDVQIFSDFTLRIPSGKTVALVRESGSGKSTIIALLERLYDPDSGRISQDGVECTQMTNLTCSYWVQCPSGSSYGLTETCAGAAFTEWDDTSVGRVGPPLPCCYVKSADIPPIAASMADVSQTTAASLAP</sequence>
<feature type="domain" description="ABC transmembrane type-1" evidence="7">
    <location>
        <begin position="263"/>
        <end position="376"/>
    </location>
</feature>
<feature type="transmembrane region" description="Helical" evidence="6">
    <location>
        <begin position="315"/>
        <end position="337"/>
    </location>
</feature>
<accession>A0A804NQS1</accession>
<dbReference type="Pfam" id="PF00005">
    <property type="entry name" value="ABC_tran"/>
    <property type="match status" value="1"/>
</dbReference>
<evidence type="ECO:0000313" key="9">
    <source>
        <dbReference type="Proteomes" id="UP000007305"/>
    </source>
</evidence>
<dbReference type="EnsemblPlants" id="Zm00001eb178910_T001">
    <property type="protein sequence ID" value="Zm00001eb178910_P001"/>
    <property type="gene ID" value="Zm00001eb178910"/>
</dbReference>
<dbReference type="GO" id="GO:0016020">
    <property type="term" value="C:membrane"/>
    <property type="evidence" value="ECO:0007669"/>
    <property type="project" value="InterPro"/>
</dbReference>
<name>A0A804NQS1_MAIZE</name>
<dbReference type="GO" id="GO:0005524">
    <property type="term" value="F:ATP binding"/>
    <property type="evidence" value="ECO:0007669"/>
    <property type="project" value="InterPro"/>
</dbReference>
<dbReference type="Gramene" id="Zm00001eb178910_T001">
    <property type="protein sequence ID" value="Zm00001eb178910_P001"/>
    <property type="gene ID" value="Zm00001eb178910"/>
</dbReference>
<evidence type="ECO:0000256" key="3">
    <source>
        <dbReference type="ARBA" id="ARBA00022786"/>
    </source>
</evidence>
<dbReference type="InParanoid" id="A0A804NQS1"/>
<dbReference type="SUPFAM" id="SSF52540">
    <property type="entry name" value="P-loop containing nucleoside triphosphate hydrolases"/>
    <property type="match status" value="1"/>
</dbReference>
<dbReference type="InterPro" id="IPR011989">
    <property type="entry name" value="ARM-like"/>
</dbReference>
<evidence type="ECO:0000256" key="6">
    <source>
        <dbReference type="SAM" id="Phobius"/>
    </source>
</evidence>
<dbReference type="GO" id="GO:0016567">
    <property type="term" value="P:protein ubiquitination"/>
    <property type="evidence" value="ECO:0000318"/>
    <property type="project" value="GO_Central"/>
</dbReference>
<organism evidence="8 9">
    <name type="scientific">Zea mays</name>
    <name type="common">Maize</name>
    <dbReference type="NCBI Taxonomy" id="4577"/>
    <lineage>
        <taxon>Eukaryota</taxon>
        <taxon>Viridiplantae</taxon>
        <taxon>Streptophyta</taxon>
        <taxon>Embryophyta</taxon>
        <taxon>Tracheophyta</taxon>
        <taxon>Spermatophyta</taxon>
        <taxon>Magnoliopsida</taxon>
        <taxon>Liliopsida</taxon>
        <taxon>Poales</taxon>
        <taxon>Poaceae</taxon>
        <taxon>PACMAD clade</taxon>
        <taxon>Panicoideae</taxon>
        <taxon>Andropogonodae</taxon>
        <taxon>Andropogoneae</taxon>
        <taxon>Tripsacinae</taxon>
        <taxon>Zea</taxon>
    </lineage>
</organism>
<dbReference type="Pfam" id="PF00664">
    <property type="entry name" value="ABC_membrane"/>
    <property type="match status" value="1"/>
</dbReference>
<dbReference type="InterPro" id="IPR048967">
    <property type="entry name" value="Aquarius_insert"/>
</dbReference>
<keyword evidence="2" id="KW-0677">Repeat</keyword>